<reference evidence="1 2" key="1">
    <citation type="journal article" date="2015" name="Proc. Natl. Acad. Sci. U.S.A.">
        <title>The resurrection genome of Boea hygrometrica: A blueprint for survival of dehydration.</title>
        <authorList>
            <person name="Xiao L."/>
            <person name="Yang G."/>
            <person name="Zhang L."/>
            <person name="Yang X."/>
            <person name="Zhao S."/>
            <person name="Ji Z."/>
            <person name="Zhou Q."/>
            <person name="Hu M."/>
            <person name="Wang Y."/>
            <person name="Chen M."/>
            <person name="Xu Y."/>
            <person name="Jin H."/>
            <person name="Xiao X."/>
            <person name="Hu G."/>
            <person name="Bao F."/>
            <person name="Hu Y."/>
            <person name="Wan P."/>
            <person name="Li L."/>
            <person name="Deng X."/>
            <person name="Kuang T."/>
            <person name="Xiang C."/>
            <person name="Zhu J.K."/>
            <person name="Oliver M.J."/>
            <person name="He Y."/>
        </authorList>
    </citation>
    <scope>NUCLEOTIDE SEQUENCE [LARGE SCALE GENOMIC DNA]</scope>
    <source>
        <strain evidence="2">cv. XS01</strain>
    </source>
</reference>
<accession>A0A2Z7BYW1</accession>
<name>A0A2Z7BYW1_9LAMI</name>
<dbReference type="AlphaFoldDB" id="A0A2Z7BYW1"/>
<dbReference type="OrthoDB" id="913391at2759"/>
<keyword evidence="2" id="KW-1185">Reference proteome</keyword>
<gene>
    <name evidence="1" type="ORF">F511_28749</name>
</gene>
<sequence>MVQESNGELLAGLTRLLEKQAEATRRVKSKEVYERFRNMSSKELSGTTNPLVAEDWIESLEIVFPFQGVGQWGKGVWHQLLVEG</sequence>
<evidence type="ECO:0000313" key="1">
    <source>
        <dbReference type="EMBL" id="KZV39843.1"/>
    </source>
</evidence>
<organism evidence="1 2">
    <name type="scientific">Dorcoceras hygrometricum</name>
    <dbReference type="NCBI Taxonomy" id="472368"/>
    <lineage>
        <taxon>Eukaryota</taxon>
        <taxon>Viridiplantae</taxon>
        <taxon>Streptophyta</taxon>
        <taxon>Embryophyta</taxon>
        <taxon>Tracheophyta</taxon>
        <taxon>Spermatophyta</taxon>
        <taxon>Magnoliopsida</taxon>
        <taxon>eudicotyledons</taxon>
        <taxon>Gunneridae</taxon>
        <taxon>Pentapetalae</taxon>
        <taxon>asterids</taxon>
        <taxon>lamiids</taxon>
        <taxon>Lamiales</taxon>
        <taxon>Gesneriaceae</taxon>
        <taxon>Didymocarpoideae</taxon>
        <taxon>Trichosporeae</taxon>
        <taxon>Loxocarpinae</taxon>
        <taxon>Dorcoceras</taxon>
    </lineage>
</organism>
<proteinExistence type="predicted"/>
<evidence type="ECO:0000313" key="2">
    <source>
        <dbReference type="Proteomes" id="UP000250235"/>
    </source>
</evidence>
<dbReference type="EMBL" id="KV000880">
    <property type="protein sequence ID" value="KZV39843.1"/>
    <property type="molecule type" value="Genomic_DNA"/>
</dbReference>
<protein>
    <submittedName>
        <fullName evidence="1">Uncharacterized protein</fullName>
    </submittedName>
</protein>
<dbReference type="Proteomes" id="UP000250235">
    <property type="component" value="Unassembled WGS sequence"/>
</dbReference>